<comment type="function">
    <text evidence="9">Mediates both low-affinity uptake and efflux of sugar across the membrane.</text>
</comment>
<dbReference type="EMBL" id="VEPZ02001353">
    <property type="protein sequence ID" value="KAE8677787.1"/>
    <property type="molecule type" value="Genomic_DNA"/>
</dbReference>
<keyword evidence="7 9" id="KW-1133">Transmembrane helix</keyword>
<evidence type="ECO:0000256" key="4">
    <source>
        <dbReference type="ARBA" id="ARBA00022597"/>
    </source>
</evidence>
<comment type="caution">
    <text evidence="10">The sequence shown here is derived from an EMBL/GenBank/DDBJ whole genome shotgun (WGS) entry which is preliminary data.</text>
</comment>
<keyword evidence="11" id="KW-1185">Reference proteome</keyword>
<dbReference type="Gene3D" id="1.20.1280.290">
    <property type="match status" value="2"/>
</dbReference>
<dbReference type="InterPro" id="IPR004316">
    <property type="entry name" value="SWEET_rpt"/>
</dbReference>
<evidence type="ECO:0000256" key="7">
    <source>
        <dbReference type="ARBA" id="ARBA00022989"/>
    </source>
</evidence>
<feature type="transmembrane region" description="Helical" evidence="9">
    <location>
        <begin position="136"/>
        <end position="160"/>
    </location>
</feature>
<dbReference type="GO" id="GO:0051119">
    <property type="term" value="F:sugar transmembrane transporter activity"/>
    <property type="evidence" value="ECO:0007669"/>
    <property type="project" value="InterPro"/>
</dbReference>
<evidence type="ECO:0000313" key="10">
    <source>
        <dbReference type="EMBL" id="KAE8677787.1"/>
    </source>
</evidence>
<comment type="subcellular location">
    <subcellularLocation>
        <location evidence="9">Cell membrane</location>
        <topology evidence="9">Multi-pass membrane protein</topology>
    </subcellularLocation>
    <subcellularLocation>
        <location evidence="1">Endomembrane system</location>
        <topology evidence="1">Multi-pass membrane protein</topology>
    </subcellularLocation>
</comment>
<dbReference type="AlphaFoldDB" id="A0A6A2YJR3"/>
<protein>
    <recommendedName>
        <fullName evidence="9">Bidirectional sugar transporter SWEET</fullName>
    </recommendedName>
</protein>
<dbReference type="PANTHER" id="PTHR10791">
    <property type="entry name" value="RAG1-ACTIVATING PROTEIN 1"/>
    <property type="match status" value="1"/>
</dbReference>
<evidence type="ECO:0000256" key="9">
    <source>
        <dbReference type="RuleBase" id="RU910715"/>
    </source>
</evidence>
<name>A0A6A2YJR3_HIBSY</name>
<gene>
    <name evidence="10" type="ORF">F3Y22_tig00111498pilonHSYRG00027</name>
</gene>
<dbReference type="OrthoDB" id="409725at2759"/>
<dbReference type="GO" id="GO:0051260">
    <property type="term" value="P:protein homooligomerization"/>
    <property type="evidence" value="ECO:0007669"/>
    <property type="project" value="UniProtKB-ARBA"/>
</dbReference>
<feature type="transmembrane region" description="Helical" evidence="9">
    <location>
        <begin position="110"/>
        <end position="130"/>
    </location>
</feature>
<feature type="transmembrane region" description="Helical" evidence="9">
    <location>
        <begin position="172"/>
        <end position="191"/>
    </location>
</feature>
<evidence type="ECO:0000256" key="6">
    <source>
        <dbReference type="ARBA" id="ARBA00022737"/>
    </source>
</evidence>
<dbReference type="GO" id="GO:0005886">
    <property type="term" value="C:plasma membrane"/>
    <property type="evidence" value="ECO:0007669"/>
    <property type="project" value="UniProtKB-SubCell"/>
</dbReference>
<reference evidence="10" key="1">
    <citation type="submission" date="2019-09" db="EMBL/GenBank/DDBJ databases">
        <title>Draft genome information of white flower Hibiscus syriacus.</title>
        <authorList>
            <person name="Kim Y.-M."/>
        </authorList>
    </citation>
    <scope>NUCLEOTIDE SEQUENCE [LARGE SCALE GENOMIC DNA]</scope>
    <source>
        <strain evidence="10">YM2019G1</strain>
    </source>
</reference>
<dbReference type="Pfam" id="PF03083">
    <property type="entry name" value="MtN3_slv"/>
    <property type="match status" value="2"/>
</dbReference>
<feature type="transmembrane region" description="Helical" evidence="9">
    <location>
        <begin position="79"/>
        <end position="98"/>
    </location>
</feature>
<comment type="similarity">
    <text evidence="2 9">Belongs to the SWEET sugar transporter family.</text>
</comment>
<evidence type="ECO:0000256" key="2">
    <source>
        <dbReference type="ARBA" id="ARBA00007809"/>
    </source>
</evidence>
<sequence length="235" mass="26237">MFFSVLDGTFKICRDAAGIAGNIFAFGLFISPLPTFKRIIRNQSTENFSGLPYIYALLNCLICTWYGTPLISYDNVLVMSVNSIGAVFQMTYIIIFIVHADREKKIKMIGLLLAVFGFLAIIVAGSLQIADRGMRWIFVGLLSCASLVSMFASPLFIINLVIRTKSVEFMPFYLSLSTFLLSTSFFLYGIFNFDAFIYVPNGIGTVLGILQLVLYFYYKTKSAEGSQEPLMVSHA</sequence>
<feature type="transmembrane region" description="Helical" evidence="9">
    <location>
        <begin position="48"/>
        <end position="67"/>
    </location>
</feature>
<keyword evidence="6" id="KW-0677">Repeat</keyword>
<dbReference type="PANTHER" id="PTHR10791:SF111">
    <property type="entry name" value="BIDIRECTIONAL SUGAR TRANSPORTER SWEET2"/>
    <property type="match status" value="1"/>
</dbReference>
<organism evidence="10 11">
    <name type="scientific">Hibiscus syriacus</name>
    <name type="common">Rose of Sharon</name>
    <dbReference type="NCBI Taxonomy" id="106335"/>
    <lineage>
        <taxon>Eukaryota</taxon>
        <taxon>Viridiplantae</taxon>
        <taxon>Streptophyta</taxon>
        <taxon>Embryophyta</taxon>
        <taxon>Tracheophyta</taxon>
        <taxon>Spermatophyta</taxon>
        <taxon>Magnoliopsida</taxon>
        <taxon>eudicotyledons</taxon>
        <taxon>Gunneridae</taxon>
        <taxon>Pentapetalae</taxon>
        <taxon>rosids</taxon>
        <taxon>malvids</taxon>
        <taxon>Malvales</taxon>
        <taxon>Malvaceae</taxon>
        <taxon>Malvoideae</taxon>
        <taxon>Hibiscus</taxon>
    </lineage>
</organism>
<accession>A0A6A2YJR3</accession>
<dbReference type="Proteomes" id="UP000436088">
    <property type="component" value="Unassembled WGS sequence"/>
</dbReference>
<keyword evidence="5 9" id="KW-0812">Transmembrane</keyword>
<evidence type="ECO:0000313" key="11">
    <source>
        <dbReference type="Proteomes" id="UP000436088"/>
    </source>
</evidence>
<dbReference type="FunFam" id="1.20.1280.290:FF:000001">
    <property type="entry name" value="Bidirectional sugar transporter SWEET"/>
    <property type="match status" value="1"/>
</dbReference>
<keyword evidence="3 9" id="KW-0813">Transport</keyword>
<feature type="transmembrane region" description="Helical" evidence="9">
    <location>
        <begin position="197"/>
        <end position="218"/>
    </location>
</feature>
<keyword evidence="4 9" id="KW-0762">Sugar transport</keyword>
<proteinExistence type="inferred from homology"/>
<evidence type="ECO:0000256" key="3">
    <source>
        <dbReference type="ARBA" id="ARBA00022448"/>
    </source>
</evidence>
<dbReference type="GO" id="GO:0012505">
    <property type="term" value="C:endomembrane system"/>
    <property type="evidence" value="ECO:0007669"/>
    <property type="project" value="UniProtKB-SubCell"/>
</dbReference>
<evidence type="ECO:0000256" key="1">
    <source>
        <dbReference type="ARBA" id="ARBA00004127"/>
    </source>
</evidence>
<dbReference type="FunFam" id="1.20.1280.290:FF:000002">
    <property type="entry name" value="Bidirectional sugar transporter SWEET"/>
    <property type="match status" value="1"/>
</dbReference>
<keyword evidence="8 9" id="KW-0472">Membrane</keyword>
<evidence type="ECO:0000256" key="8">
    <source>
        <dbReference type="ARBA" id="ARBA00023136"/>
    </source>
</evidence>
<dbReference type="InterPro" id="IPR047664">
    <property type="entry name" value="SWEET"/>
</dbReference>
<evidence type="ECO:0000256" key="5">
    <source>
        <dbReference type="ARBA" id="ARBA00022692"/>
    </source>
</evidence>
<feature type="transmembrane region" description="Helical" evidence="9">
    <location>
        <begin position="16"/>
        <end position="36"/>
    </location>
</feature>